<keyword evidence="2" id="KW-1185">Reference proteome</keyword>
<accession>A0AA39ZMP1</accession>
<dbReference type="AlphaFoldDB" id="A0AA39ZMP1"/>
<dbReference type="EMBL" id="JAULSY010000004">
    <property type="protein sequence ID" value="KAK0673900.1"/>
    <property type="molecule type" value="Genomic_DNA"/>
</dbReference>
<organism evidence="1 2">
    <name type="scientific">Cercophora samala</name>
    <dbReference type="NCBI Taxonomy" id="330535"/>
    <lineage>
        <taxon>Eukaryota</taxon>
        <taxon>Fungi</taxon>
        <taxon>Dikarya</taxon>
        <taxon>Ascomycota</taxon>
        <taxon>Pezizomycotina</taxon>
        <taxon>Sordariomycetes</taxon>
        <taxon>Sordariomycetidae</taxon>
        <taxon>Sordariales</taxon>
        <taxon>Lasiosphaeriaceae</taxon>
        <taxon>Cercophora</taxon>
    </lineage>
</organism>
<protein>
    <submittedName>
        <fullName evidence="1">Uncharacterized protein</fullName>
    </submittedName>
</protein>
<reference evidence="1" key="1">
    <citation type="submission" date="2023-06" db="EMBL/GenBank/DDBJ databases">
        <title>Genome-scale phylogeny and comparative genomics of the fungal order Sordariales.</title>
        <authorList>
            <consortium name="Lawrence Berkeley National Laboratory"/>
            <person name="Hensen N."/>
            <person name="Bonometti L."/>
            <person name="Westerberg I."/>
            <person name="Brannstrom I.O."/>
            <person name="Guillou S."/>
            <person name="Cros-Aarteil S."/>
            <person name="Calhoun S."/>
            <person name="Haridas S."/>
            <person name="Kuo A."/>
            <person name="Mondo S."/>
            <person name="Pangilinan J."/>
            <person name="Riley R."/>
            <person name="Labutti K."/>
            <person name="Andreopoulos B."/>
            <person name="Lipzen A."/>
            <person name="Chen C."/>
            <person name="Yanf M."/>
            <person name="Daum C."/>
            <person name="Ng V."/>
            <person name="Clum A."/>
            <person name="Steindorff A."/>
            <person name="Ohm R."/>
            <person name="Martin F."/>
            <person name="Silar P."/>
            <person name="Natvig D."/>
            <person name="Lalanne C."/>
            <person name="Gautier V."/>
            <person name="Ament-Velasquez S.L."/>
            <person name="Kruys A."/>
            <person name="Hutchinson M.I."/>
            <person name="Powell A.J."/>
            <person name="Barry K."/>
            <person name="Miller A.N."/>
            <person name="Grigoriev I.V."/>
            <person name="Debuchy R."/>
            <person name="Gladieux P."/>
            <person name="Thoren M.H."/>
            <person name="Johannesson H."/>
        </authorList>
    </citation>
    <scope>NUCLEOTIDE SEQUENCE</scope>
    <source>
        <strain evidence="1">CBS 307.81</strain>
    </source>
</reference>
<comment type="caution">
    <text evidence="1">The sequence shown here is derived from an EMBL/GenBank/DDBJ whole genome shotgun (WGS) entry which is preliminary data.</text>
</comment>
<proteinExistence type="predicted"/>
<name>A0AA39ZMP1_9PEZI</name>
<gene>
    <name evidence="1" type="ORF">QBC41DRAFT_104172</name>
</gene>
<dbReference type="Proteomes" id="UP001174997">
    <property type="component" value="Unassembled WGS sequence"/>
</dbReference>
<sequence>MAPSWNRYIVGCRDTVFGQAHPWRHHWYGCDKGMALCRILHRSDKPISIASRQGMLSVYHGALPSWNAFISAVIDGPRSTNEIIAQCLAASRPQLLSSLVQFESDAPPSSRIRGRRARCSRLVIPTRFSGRPSVCISVHCLLHVGDTSTHGPFKQASASTHLVTPSNLFAPDVLLLGSFPGEVCDFFLFGFYAERCGKLFLDFGPQGPMFSRPLGALLPGRCSWPLFQEKGETSAAAGSTQEIEQSSVQDVAARVAVPQRWAMCGRTAVHFSFHSGSPRCPAPNPCLSQPPPARCRSWLSSKGRHPPTR</sequence>
<evidence type="ECO:0000313" key="1">
    <source>
        <dbReference type="EMBL" id="KAK0673900.1"/>
    </source>
</evidence>
<evidence type="ECO:0000313" key="2">
    <source>
        <dbReference type="Proteomes" id="UP001174997"/>
    </source>
</evidence>